<gene>
    <name evidence="2" type="ORF">UG56_014035</name>
</gene>
<dbReference type="STRING" id="1844.UG56_014035"/>
<accession>A0A1J4N3M2</accession>
<dbReference type="Gene3D" id="3.20.20.210">
    <property type="match status" value="1"/>
</dbReference>
<feature type="domain" description="Cobalamin-independent methionine synthase MetE C-terminal/archaeal" evidence="1">
    <location>
        <begin position="137"/>
        <end position="329"/>
    </location>
</feature>
<dbReference type="GO" id="GO:0003871">
    <property type="term" value="F:5-methyltetrahydropteroyltriglutamate-homocysteine S-methyltransferase activity"/>
    <property type="evidence" value="ECO:0007669"/>
    <property type="project" value="InterPro"/>
</dbReference>
<dbReference type="SUPFAM" id="SSF51726">
    <property type="entry name" value="UROD/MetE-like"/>
    <property type="match status" value="1"/>
</dbReference>
<name>A0A1J4N3M2_9ACTN</name>
<dbReference type="GO" id="GO:0009086">
    <property type="term" value="P:methionine biosynthetic process"/>
    <property type="evidence" value="ECO:0007669"/>
    <property type="project" value="InterPro"/>
</dbReference>
<dbReference type="RefSeq" id="WP_071327075.1">
    <property type="nucleotide sequence ID" value="NZ_JZDQ02000018.1"/>
</dbReference>
<dbReference type="InterPro" id="IPR002629">
    <property type="entry name" value="Met_Synth_C/arc"/>
</dbReference>
<dbReference type="Proteomes" id="UP000033772">
    <property type="component" value="Unassembled WGS sequence"/>
</dbReference>
<dbReference type="GO" id="GO:0008270">
    <property type="term" value="F:zinc ion binding"/>
    <property type="evidence" value="ECO:0007669"/>
    <property type="project" value="InterPro"/>
</dbReference>
<keyword evidence="3" id="KW-1185">Reference proteome</keyword>
<reference evidence="2" key="1">
    <citation type="submission" date="2016-10" db="EMBL/GenBank/DDBJ databases">
        <title>Draft Genome Sequence of Nocardioides luteus Strain BAFB, an Alkane-Degrading Bacterium Isolated from JP-7 Polluted Soil.</title>
        <authorList>
            <person name="Brown L."/>
            <person name="Ruiz O.N."/>
            <person name="Gunasekera T."/>
        </authorList>
    </citation>
    <scope>NUCLEOTIDE SEQUENCE [LARGE SCALE GENOMIC DNA]</scope>
    <source>
        <strain evidence="2">BAFB</strain>
    </source>
</reference>
<evidence type="ECO:0000313" key="3">
    <source>
        <dbReference type="Proteomes" id="UP000033772"/>
    </source>
</evidence>
<protein>
    <submittedName>
        <fullName evidence="2">Methionine synthase</fullName>
    </submittedName>
</protein>
<evidence type="ECO:0000259" key="1">
    <source>
        <dbReference type="Pfam" id="PF01717"/>
    </source>
</evidence>
<dbReference type="EMBL" id="JZDQ02000018">
    <property type="protein sequence ID" value="OIJ26139.1"/>
    <property type="molecule type" value="Genomic_DNA"/>
</dbReference>
<dbReference type="AlphaFoldDB" id="A0A1J4N3M2"/>
<proteinExistence type="predicted"/>
<sequence length="332" mass="34782">MRATGVGSLPGENYAEACRIVLGELQDLPHLPELPARGAIANMTGRALAVLDGLDADLQPAGWRLTGTSGSAGVDHRRARSLLAQDLDTVEELVQDSPLTSGGGAFKIQVAGPWTLAATVERPRGDKLLADHGARRDLAQALAEGVRTHIRDVRRRLPGADTLVVQVDEPALSAVLEAQVPTASGFGKHRSIDLPEASQSLEWVLGAIADEGAIPWVHSCAPGTPLGLLRKAGAKGISVDLTQLTAADHDELATALEAGDTVALGVVPSLAPAGPVPTDKTVTETVERWLDMLGLDAAYDIVLTPACGLAGADWRWARTVLRILTESARHLA</sequence>
<dbReference type="InterPro" id="IPR038071">
    <property type="entry name" value="UROD/MetE-like_sf"/>
</dbReference>
<comment type="caution">
    <text evidence="2">The sequence shown here is derived from an EMBL/GenBank/DDBJ whole genome shotgun (WGS) entry which is preliminary data.</text>
</comment>
<evidence type="ECO:0000313" key="2">
    <source>
        <dbReference type="EMBL" id="OIJ26139.1"/>
    </source>
</evidence>
<dbReference type="OrthoDB" id="5242426at2"/>
<organism evidence="2 3">
    <name type="scientific">Nocardioides luteus</name>
    <dbReference type="NCBI Taxonomy" id="1844"/>
    <lineage>
        <taxon>Bacteria</taxon>
        <taxon>Bacillati</taxon>
        <taxon>Actinomycetota</taxon>
        <taxon>Actinomycetes</taxon>
        <taxon>Propionibacteriales</taxon>
        <taxon>Nocardioidaceae</taxon>
        <taxon>Nocardioides</taxon>
    </lineage>
</organism>
<dbReference type="Pfam" id="PF01717">
    <property type="entry name" value="Meth_synt_2"/>
    <property type="match status" value="1"/>
</dbReference>